<dbReference type="EMBL" id="JAGPYQ010000001">
    <property type="protein sequence ID" value="MBQ0849340.1"/>
    <property type="molecule type" value="Genomic_DNA"/>
</dbReference>
<keyword evidence="2" id="KW-1185">Reference proteome</keyword>
<evidence type="ECO:0000313" key="2">
    <source>
        <dbReference type="Proteomes" id="UP000677413"/>
    </source>
</evidence>
<comment type="caution">
    <text evidence="1">The sequence shown here is derived from an EMBL/GenBank/DDBJ whole genome shotgun (WGS) entry which is preliminary data.</text>
</comment>
<dbReference type="AlphaFoldDB" id="A0A941B3K7"/>
<accession>A0A941B3K7</accession>
<proteinExistence type="predicted"/>
<protein>
    <submittedName>
        <fullName evidence="1">Uncharacterized protein</fullName>
    </submittedName>
</protein>
<reference evidence="1 2" key="1">
    <citation type="submission" date="2021-04" db="EMBL/GenBank/DDBJ databases">
        <authorList>
            <person name="Tang X."/>
            <person name="Zhou X."/>
            <person name="Chen X."/>
            <person name="Cernava T."/>
            <person name="Zhang C."/>
        </authorList>
    </citation>
    <scope>NUCLEOTIDE SEQUENCE [LARGE SCALE GENOMIC DNA]</scope>
    <source>
        <strain evidence="1 2">BH-SS-21</strain>
    </source>
</reference>
<organism evidence="1 2">
    <name type="scientific">Streptomyces liliiviolaceus</name>
    <dbReference type="NCBI Taxonomy" id="2823109"/>
    <lineage>
        <taxon>Bacteria</taxon>
        <taxon>Bacillati</taxon>
        <taxon>Actinomycetota</taxon>
        <taxon>Actinomycetes</taxon>
        <taxon>Kitasatosporales</taxon>
        <taxon>Streptomycetaceae</taxon>
        <taxon>Streptomyces</taxon>
    </lineage>
</organism>
<dbReference type="RefSeq" id="WP_210883002.1">
    <property type="nucleotide sequence ID" value="NZ_JAGPYQ010000001.1"/>
</dbReference>
<sequence>MEAAEPLDHVLHVLLYKSDPPPEEPPESSVLRKALDDLESAMPGLYKAHLRLAITGPEGMWGYGRNVWGSVRTLRAFLEDTLSGDTTNYYTYLERQADGLEDAREMFAGAANSILMGDEAGFELGYGHGLTPSQRS</sequence>
<dbReference type="Proteomes" id="UP000677413">
    <property type="component" value="Unassembled WGS sequence"/>
</dbReference>
<evidence type="ECO:0000313" key="1">
    <source>
        <dbReference type="EMBL" id="MBQ0849340.1"/>
    </source>
</evidence>
<gene>
    <name evidence="1" type="ORF">J8N05_14115</name>
</gene>
<name>A0A941B3K7_9ACTN</name>